<dbReference type="Proteomes" id="UP000265703">
    <property type="component" value="Unassembled WGS sequence"/>
</dbReference>
<gene>
    <name evidence="1" type="ORF">C1645_785083</name>
</gene>
<dbReference type="SUPFAM" id="SSF81901">
    <property type="entry name" value="HCP-like"/>
    <property type="match status" value="1"/>
</dbReference>
<dbReference type="EMBL" id="QKYT01000523">
    <property type="protein sequence ID" value="RIA84020.1"/>
    <property type="molecule type" value="Genomic_DNA"/>
</dbReference>
<accession>A0A397SCK5</accession>
<sequence length="50" mass="5921">MKNHEQSKSWFTSLIGFFYQFGIGCNLDREKAKESYELAIKNEIENKISF</sequence>
<comment type="caution">
    <text evidence="1">The sequence shown here is derived from an EMBL/GenBank/DDBJ whole genome shotgun (WGS) entry which is preliminary data.</text>
</comment>
<organism evidence="1 2">
    <name type="scientific">Glomus cerebriforme</name>
    <dbReference type="NCBI Taxonomy" id="658196"/>
    <lineage>
        <taxon>Eukaryota</taxon>
        <taxon>Fungi</taxon>
        <taxon>Fungi incertae sedis</taxon>
        <taxon>Mucoromycota</taxon>
        <taxon>Glomeromycotina</taxon>
        <taxon>Glomeromycetes</taxon>
        <taxon>Glomerales</taxon>
        <taxon>Glomeraceae</taxon>
        <taxon>Glomus</taxon>
    </lineage>
</organism>
<name>A0A397SCK5_9GLOM</name>
<dbReference type="PROSITE" id="PS51257">
    <property type="entry name" value="PROKAR_LIPOPROTEIN"/>
    <property type="match status" value="1"/>
</dbReference>
<proteinExistence type="predicted"/>
<keyword evidence="2" id="KW-1185">Reference proteome</keyword>
<protein>
    <submittedName>
        <fullName evidence="1">Uncharacterized protein</fullName>
    </submittedName>
</protein>
<evidence type="ECO:0000313" key="1">
    <source>
        <dbReference type="EMBL" id="RIA84020.1"/>
    </source>
</evidence>
<evidence type="ECO:0000313" key="2">
    <source>
        <dbReference type="Proteomes" id="UP000265703"/>
    </source>
</evidence>
<reference evidence="1 2" key="1">
    <citation type="submission" date="2018-06" db="EMBL/GenBank/DDBJ databases">
        <title>Comparative genomics reveals the genomic features of Rhizophagus irregularis, R. cerebriforme, R. diaphanum and Gigaspora rosea, and their symbiotic lifestyle signature.</title>
        <authorList>
            <person name="Morin E."/>
            <person name="San Clemente H."/>
            <person name="Chen E.C.H."/>
            <person name="De La Providencia I."/>
            <person name="Hainaut M."/>
            <person name="Kuo A."/>
            <person name="Kohler A."/>
            <person name="Murat C."/>
            <person name="Tang N."/>
            <person name="Roy S."/>
            <person name="Loubradou J."/>
            <person name="Henrissat B."/>
            <person name="Grigoriev I.V."/>
            <person name="Corradi N."/>
            <person name="Roux C."/>
            <person name="Martin F.M."/>
        </authorList>
    </citation>
    <scope>NUCLEOTIDE SEQUENCE [LARGE SCALE GENOMIC DNA]</scope>
    <source>
        <strain evidence="1 2">DAOM 227022</strain>
    </source>
</reference>
<dbReference type="OrthoDB" id="2428957at2759"/>
<dbReference type="AlphaFoldDB" id="A0A397SCK5"/>